<sequence length="413" mass="46807">MSTQSRRTFMKSMASNAIALSVAKSGMAQSRSHRENEKYVVAAYYFGNYHQDSRNDVAHGKGWTEWQLVKDARPRFAGHKQPKVPLWGYGDESDPKVFEQKIRAAAHASISAFIFDWYWYNDGPFLQGALEGGYLRATNRAEVEFAIMWANHDWFDLHPAKLTAPPHLQYPGEVTAATFDKMTTHIVDAYFSQDSYLKVDGCPYFSIYELYRFVLGMGGVEKAAAALQQFREKVKAAGFRDLHLNAVTWGVQLLPGQTEVTDLKDLLARLNVDSTTSYVWIHHAQLAKFPSTDYQDLASAYEVYRATASAKLGRPYYPNVSMGWDSSPRACQSDIYTQSSYPFMPVVQGNTPQRFGDALRSAKQFLDNSHDLKTKLLTVNSWNEWTEGSYLEPDTEHGYAYLEQIHAVFGKKA</sequence>
<organism evidence="1 2">
    <name type="scientific">Tunturiibacter empetritectus</name>
    <dbReference type="NCBI Taxonomy" id="3069691"/>
    <lineage>
        <taxon>Bacteria</taxon>
        <taxon>Pseudomonadati</taxon>
        <taxon>Acidobacteriota</taxon>
        <taxon>Terriglobia</taxon>
        <taxon>Terriglobales</taxon>
        <taxon>Acidobacteriaceae</taxon>
        <taxon>Tunturiibacter</taxon>
    </lineage>
</organism>
<dbReference type="Pfam" id="PF14307">
    <property type="entry name" value="Glyco_tran_WbsX"/>
    <property type="match status" value="1"/>
</dbReference>
<dbReference type="Gene3D" id="3.20.20.80">
    <property type="entry name" value="Glycosidases"/>
    <property type="match status" value="1"/>
</dbReference>
<dbReference type="InterPro" id="IPR006311">
    <property type="entry name" value="TAT_signal"/>
</dbReference>
<gene>
    <name evidence="1" type="ORF">HDF09_000881</name>
</gene>
<dbReference type="PANTHER" id="PTHR41244:SF1">
    <property type="entry name" value="GLYCOSYLTRANSFERASE"/>
    <property type="match status" value="1"/>
</dbReference>
<name>A0A7W8IFI7_9BACT</name>
<dbReference type="InterPro" id="IPR032719">
    <property type="entry name" value="WbsX"/>
</dbReference>
<dbReference type="EMBL" id="JACHDY010000001">
    <property type="protein sequence ID" value="MBB5316231.1"/>
    <property type="molecule type" value="Genomic_DNA"/>
</dbReference>
<reference evidence="1" key="1">
    <citation type="submission" date="2020-08" db="EMBL/GenBank/DDBJ databases">
        <title>Genomic Encyclopedia of Type Strains, Phase IV (KMG-V): Genome sequencing to study the core and pangenomes of soil and plant-associated prokaryotes.</title>
        <authorList>
            <person name="Whitman W."/>
        </authorList>
    </citation>
    <scope>NUCLEOTIDE SEQUENCE [LARGE SCALE GENOMIC DNA]</scope>
    <source>
        <strain evidence="1">M8UP27</strain>
    </source>
</reference>
<dbReference type="AlphaFoldDB" id="A0A7W8IFI7"/>
<evidence type="ECO:0008006" key="3">
    <source>
        <dbReference type="Google" id="ProtNLM"/>
    </source>
</evidence>
<evidence type="ECO:0000313" key="2">
    <source>
        <dbReference type="Proteomes" id="UP000568106"/>
    </source>
</evidence>
<dbReference type="PANTHER" id="PTHR41244">
    <property type="entry name" value="RHAMNAN SYNTHESIS F"/>
    <property type="match status" value="1"/>
</dbReference>
<proteinExistence type="predicted"/>
<dbReference type="PROSITE" id="PS51318">
    <property type="entry name" value="TAT"/>
    <property type="match status" value="1"/>
</dbReference>
<protein>
    <recommendedName>
        <fullName evidence="3">Glycosyl transferase family WbsX</fullName>
    </recommendedName>
</protein>
<evidence type="ECO:0000313" key="1">
    <source>
        <dbReference type="EMBL" id="MBB5316231.1"/>
    </source>
</evidence>
<accession>A0A7W8IFI7</accession>
<dbReference type="Proteomes" id="UP000568106">
    <property type="component" value="Unassembled WGS sequence"/>
</dbReference>
<dbReference type="CDD" id="cd11579">
    <property type="entry name" value="Glyco_tran_WbsX"/>
    <property type="match status" value="1"/>
</dbReference>
<keyword evidence="2" id="KW-1185">Reference proteome</keyword>
<comment type="caution">
    <text evidence="1">The sequence shown here is derived from an EMBL/GenBank/DDBJ whole genome shotgun (WGS) entry which is preliminary data.</text>
</comment>